<evidence type="ECO:0000313" key="11">
    <source>
        <dbReference type="Proteomes" id="UP000033519"/>
    </source>
</evidence>
<dbReference type="CDD" id="cd00311">
    <property type="entry name" value="TIM"/>
    <property type="match status" value="1"/>
</dbReference>
<dbReference type="Gene3D" id="3.20.20.70">
    <property type="entry name" value="Aldolase class I"/>
    <property type="match status" value="1"/>
</dbReference>
<gene>
    <name evidence="8" type="primary">tpiA</name>
    <name evidence="10" type="ORF">WH91_00775</name>
</gene>
<comment type="function">
    <text evidence="8">Involved in the gluconeogenesis. Catalyzes stereospecifically the conversion of dihydroxyacetone phosphate (DHAP) to D-glyceraldehyde-3-phosphate (G3P).</text>
</comment>
<comment type="caution">
    <text evidence="10">The sequence shown here is derived from an EMBL/GenBank/DDBJ whole genome shotgun (WGS) entry which is preliminary data.</text>
</comment>
<dbReference type="PANTHER" id="PTHR21139">
    <property type="entry name" value="TRIOSEPHOSPHATE ISOMERASE"/>
    <property type="match status" value="1"/>
</dbReference>
<evidence type="ECO:0000256" key="5">
    <source>
        <dbReference type="ARBA" id="ARBA00022490"/>
    </source>
</evidence>
<accession>A0ABR5E3D6</accession>
<evidence type="ECO:0000256" key="9">
    <source>
        <dbReference type="RuleBase" id="RU363013"/>
    </source>
</evidence>
<evidence type="ECO:0000256" key="1">
    <source>
        <dbReference type="ARBA" id="ARBA00000148"/>
    </source>
</evidence>
<dbReference type="GO" id="GO:0016853">
    <property type="term" value="F:isomerase activity"/>
    <property type="evidence" value="ECO:0007669"/>
    <property type="project" value="UniProtKB-KW"/>
</dbReference>
<evidence type="ECO:0000256" key="8">
    <source>
        <dbReference type="HAMAP-Rule" id="MF_00147"/>
    </source>
</evidence>
<feature type="active site" description="Proton acceptor" evidence="8">
    <location>
        <position position="174"/>
    </location>
</feature>
<comment type="catalytic activity">
    <reaction evidence="1">
        <text>L-erythrulose 1-phosphate = D-erythrulose 4-phosphate</text>
        <dbReference type="Rhea" id="RHEA:49588"/>
        <dbReference type="ChEBI" id="CHEBI:58002"/>
        <dbReference type="ChEBI" id="CHEBI:90796"/>
        <dbReference type="EC" id="5.3.1.33"/>
    </reaction>
</comment>
<comment type="subcellular location">
    <subcellularLocation>
        <location evidence="8 9">Cytoplasm</location>
    </subcellularLocation>
</comment>
<dbReference type="NCBIfam" id="TIGR00419">
    <property type="entry name" value="tim"/>
    <property type="match status" value="1"/>
</dbReference>
<keyword evidence="4 8" id="KW-0312">Gluconeogenesis</keyword>
<comment type="subunit">
    <text evidence="8 9">Homodimer.</text>
</comment>
<feature type="binding site" evidence="8">
    <location>
        <begin position="17"/>
        <end position="19"/>
    </location>
    <ligand>
        <name>substrate</name>
    </ligand>
</feature>
<comment type="pathway">
    <text evidence="2">Carbohydrate metabolism; erythritol degradation.</text>
</comment>
<comment type="pathway">
    <text evidence="8 9">Carbohydrate degradation; glycolysis; D-glyceraldehyde 3-phosphate from glycerone phosphate: step 1/1.</text>
</comment>
<keyword evidence="7 8" id="KW-0413">Isomerase</keyword>
<keyword evidence="11" id="KW-1185">Reference proteome</keyword>
<keyword evidence="5 8" id="KW-0963">Cytoplasm</keyword>
<dbReference type="Pfam" id="PF00121">
    <property type="entry name" value="TIM"/>
    <property type="match status" value="1"/>
</dbReference>
<evidence type="ECO:0000313" key="10">
    <source>
        <dbReference type="EMBL" id="KKC34799.1"/>
    </source>
</evidence>
<comment type="similarity">
    <text evidence="3 8 9">Belongs to the triosephosphate isomerase family.</text>
</comment>
<dbReference type="PANTHER" id="PTHR21139:SF42">
    <property type="entry name" value="TRIOSEPHOSPHATE ISOMERASE"/>
    <property type="match status" value="1"/>
</dbReference>
<dbReference type="PROSITE" id="PS00171">
    <property type="entry name" value="TIM_1"/>
    <property type="match status" value="1"/>
</dbReference>
<organism evidence="10 11">
    <name type="scientific">Devosia psychrophila</name>
    <dbReference type="NCBI Taxonomy" id="728005"/>
    <lineage>
        <taxon>Bacteria</taxon>
        <taxon>Pseudomonadati</taxon>
        <taxon>Pseudomonadota</taxon>
        <taxon>Alphaproteobacteria</taxon>
        <taxon>Hyphomicrobiales</taxon>
        <taxon>Devosiaceae</taxon>
        <taxon>Devosia</taxon>
    </lineage>
</organism>
<dbReference type="PROSITE" id="PS51440">
    <property type="entry name" value="TIM_2"/>
    <property type="match status" value="1"/>
</dbReference>
<dbReference type="InterPro" id="IPR000652">
    <property type="entry name" value="Triosephosphate_isomerase"/>
</dbReference>
<evidence type="ECO:0000256" key="2">
    <source>
        <dbReference type="ARBA" id="ARBA00004939"/>
    </source>
</evidence>
<protein>
    <recommendedName>
        <fullName evidence="8 9">Triosephosphate isomerase</fullName>
        <shortName evidence="8">TIM</shortName>
        <shortName evidence="8">TPI</shortName>
        <ecNumber evidence="8 9">5.3.1.1</ecNumber>
    </recommendedName>
    <alternativeName>
        <fullName evidence="8">Triose-phosphate isomerase</fullName>
    </alternativeName>
</protein>
<feature type="active site" description="Electrophile" evidence="8">
    <location>
        <position position="104"/>
    </location>
</feature>
<dbReference type="InterPro" id="IPR020861">
    <property type="entry name" value="Triosephosphate_isomerase_AS"/>
</dbReference>
<comment type="pathway">
    <text evidence="8 9">Carbohydrate biosynthesis; gluconeogenesis.</text>
</comment>
<feature type="binding site" evidence="8">
    <location>
        <begin position="240"/>
        <end position="241"/>
    </location>
    <ligand>
        <name>substrate</name>
    </ligand>
</feature>
<dbReference type="InterPro" id="IPR022896">
    <property type="entry name" value="TrioseP_Isoase_bac/euk"/>
</dbReference>
<dbReference type="Proteomes" id="UP000033519">
    <property type="component" value="Unassembled WGS sequence"/>
</dbReference>
<keyword evidence="6 8" id="KW-0324">Glycolysis</keyword>
<dbReference type="SUPFAM" id="SSF51351">
    <property type="entry name" value="Triosephosphate isomerase (TIM)"/>
    <property type="match status" value="1"/>
</dbReference>
<name>A0ABR5E3D6_9HYPH</name>
<evidence type="ECO:0000256" key="4">
    <source>
        <dbReference type="ARBA" id="ARBA00022432"/>
    </source>
</evidence>
<dbReference type="InterPro" id="IPR013785">
    <property type="entry name" value="Aldolase_TIM"/>
</dbReference>
<comment type="catalytic activity">
    <reaction evidence="8 9">
        <text>D-glyceraldehyde 3-phosphate = dihydroxyacetone phosphate</text>
        <dbReference type="Rhea" id="RHEA:18585"/>
        <dbReference type="ChEBI" id="CHEBI:57642"/>
        <dbReference type="ChEBI" id="CHEBI:59776"/>
        <dbReference type="EC" id="5.3.1.1"/>
    </reaction>
</comment>
<evidence type="ECO:0000256" key="7">
    <source>
        <dbReference type="ARBA" id="ARBA00023235"/>
    </source>
</evidence>
<feature type="binding site" evidence="8">
    <location>
        <position position="180"/>
    </location>
    <ligand>
        <name>substrate</name>
    </ligand>
</feature>
<proteinExistence type="inferred from homology"/>
<dbReference type="EMBL" id="LAPV01000009">
    <property type="protein sequence ID" value="KKC34799.1"/>
    <property type="molecule type" value="Genomic_DNA"/>
</dbReference>
<evidence type="ECO:0000256" key="3">
    <source>
        <dbReference type="ARBA" id="ARBA00007422"/>
    </source>
</evidence>
<feature type="binding site" evidence="8">
    <location>
        <position position="219"/>
    </location>
    <ligand>
        <name>substrate</name>
    </ligand>
</feature>
<reference evidence="10 11" key="1">
    <citation type="submission" date="2015-03" db="EMBL/GenBank/DDBJ databases">
        <authorList>
            <person name="Lepp D."/>
            <person name="Hassan Y.I."/>
            <person name="Li X.-Z."/>
            <person name="Zhou T."/>
        </authorList>
    </citation>
    <scope>NUCLEOTIDE SEQUENCE [LARGE SCALE GENOMIC DNA]</scope>
    <source>
        <strain evidence="10 11">Cr7-05</strain>
    </source>
</reference>
<dbReference type="InterPro" id="IPR035990">
    <property type="entry name" value="TIM_sf"/>
</dbReference>
<evidence type="ECO:0000256" key="6">
    <source>
        <dbReference type="ARBA" id="ARBA00023152"/>
    </source>
</evidence>
<sequence length="256" mass="26478">MQEQRVTTTITPLIAGNWKMNGLRGSLEELTTLAGMLTTGEAPRALVVICPPATILAAVARQGASAGILAGGQDCHAVASGAHTGDVSASMLADAGAQYVIVGHSERRANHGETDDQVRAKAEAAIGSGLKPIICVGETEAQRDGGTADSVVAAQLAASIPDAAELHQVIIAYEPIWAIGTGRTPSNDDIAQMHNSIRRQLVDRFGDKGASIHILYGGSLKPQNAREILQIENVNGGLVGGASLLAKDFYTIISAV</sequence>
<dbReference type="HAMAP" id="MF_00147_B">
    <property type="entry name" value="TIM_B"/>
    <property type="match status" value="1"/>
</dbReference>
<dbReference type="EC" id="5.3.1.1" evidence="8 9"/>